<comment type="similarity">
    <text evidence="2">Belongs to the NAD(P)-dependent epimerase/dehydratase family.</text>
</comment>
<comment type="caution">
    <text evidence="4">The sequence shown here is derived from an EMBL/GenBank/DDBJ whole genome shotgun (WGS) entry which is preliminary data.</text>
</comment>
<dbReference type="Gene3D" id="3.40.50.720">
    <property type="entry name" value="NAD(P)-binding Rossmann-like Domain"/>
    <property type="match status" value="1"/>
</dbReference>
<dbReference type="CDD" id="cd08946">
    <property type="entry name" value="SDR_e"/>
    <property type="match status" value="1"/>
</dbReference>
<keyword evidence="5" id="KW-1185">Reference proteome</keyword>
<gene>
    <name evidence="4" type="ORF">V0U35_07270</name>
</gene>
<evidence type="ECO:0000256" key="2">
    <source>
        <dbReference type="ARBA" id="ARBA00007637"/>
    </source>
</evidence>
<dbReference type="Proteomes" id="UP001310692">
    <property type="component" value="Unassembled WGS sequence"/>
</dbReference>
<dbReference type="RefSeq" id="WP_330196019.1">
    <property type="nucleotide sequence ID" value="NZ_JAZDRO010000002.1"/>
</dbReference>
<dbReference type="InterPro" id="IPR036291">
    <property type="entry name" value="NAD(P)-bd_dom_sf"/>
</dbReference>
<evidence type="ECO:0000313" key="5">
    <source>
        <dbReference type="Proteomes" id="UP001310692"/>
    </source>
</evidence>
<reference evidence="4 5" key="1">
    <citation type="submission" date="2024-01" db="EMBL/GenBank/DDBJ databases">
        <title>Hyphobacterium bacterium isolated from marine sediment.</title>
        <authorList>
            <person name="Zhao S."/>
        </authorList>
    </citation>
    <scope>NUCLEOTIDE SEQUENCE [LARGE SCALE GENOMIC DNA]</scope>
    <source>
        <strain evidence="4 5">Y60-23</strain>
    </source>
</reference>
<evidence type="ECO:0000256" key="1">
    <source>
        <dbReference type="ARBA" id="ARBA00005125"/>
    </source>
</evidence>
<dbReference type="InterPro" id="IPR001509">
    <property type="entry name" value="Epimerase_deHydtase"/>
</dbReference>
<organism evidence="4 5">
    <name type="scientific">Hyphobacterium marinum</name>
    <dbReference type="NCBI Taxonomy" id="3116574"/>
    <lineage>
        <taxon>Bacteria</taxon>
        <taxon>Pseudomonadati</taxon>
        <taxon>Pseudomonadota</taxon>
        <taxon>Alphaproteobacteria</taxon>
        <taxon>Maricaulales</taxon>
        <taxon>Maricaulaceae</taxon>
        <taxon>Hyphobacterium</taxon>
    </lineage>
</organism>
<proteinExistence type="inferred from homology"/>
<dbReference type="Pfam" id="PF01370">
    <property type="entry name" value="Epimerase"/>
    <property type="match status" value="1"/>
</dbReference>
<evidence type="ECO:0000313" key="4">
    <source>
        <dbReference type="EMBL" id="MEE2566479.1"/>
    </source>
</evidence>
<protein>
    <submittedName>
        <fullName evidence="4">NAD(P)-dependent oxidoreductase</fullName>
    </submittedName>
</protein>
<dbReference type="PANTHER" id="PTHR43000">
    <property type="entry name" value="DTDP-D-GLUCOSE 4,6-DEHYDRATASE-RELATED"/>
    <property type="match status" value="1"/>
</dbReference>
<comment type="pathway">
    <text evidence="1">Bacterial outer membrane biogenesis; LPS O-antigen biosynthesis.</text>
</comment>
<dbReference type="EMBL" id="JAZDRO010000002">
    <property type="protein sequence ID" value="MEE2566479.1"/>
    <property type="molecule type" value="Genomic_DNA"/>
</dbReference>
<accession>A0ABU7LY50</accession>
<sequence length="286" mass="30353">MRILLTGATGYLGGWIRAALARDHDVVCTVRPGSQLPDGGPSVTWDLAGPLPADMPEVDAIVHAAQSRHYTAFPDGAADAFAVNVASTASLLDHAAENRVQRFCFISSGSVYEPYEGKLGEDAALAPTSLNGTTKLAAEILTRAYETLFAVSRLRLFFPYGPGQTGRMVPGLIDRVQTGQPVTLAGENGLEFAPLYAGDIANIVTSAVAEDWRGTFNVEGPEATNLRTFAEAIGTLTGRDVAFEINPVASPRILASSDRLKSRFDVETMTKVRDGLKQTLGGQGTV</sequence>
<name>A0ABU7LY50_9PROT</name>
<feature type="domain" description="NAD-dependent epimerase/dehydratase" evidence="3">
    <location>
        <begin position="3"/>
        <end position="210"/>
    </location>
</feature>
<evidence type="ECO:0000259" key="3">
    <source>
        <dbReference type="Pfam" id="PF01370"/>
    </source>
</evidence>
<dbReference type="SUPFAM" id="SSF51735">
    <property type="entry name" value="NAD(P)-binding Rossmann-fold domains"/>
    <property type="match status" value="1"/>
</dbReference>